<accession>A0ABP8JP81</accession>
<name>A0ABP8JP81_9MICO</name>
<proteinExistence type="predicted"/>
<sequence length="62" mass="6433">MGVTALAAAAAGSVLTSITMQTTAARTERRSVRSEIVIVEDLSGVCATESRVHPTETLESAE</sequence>
<evidence type="ECO:0008006" key="3">
    <source>
        <dbReference type="Google" id="ProtNLM"/>
    </source>
</evidence>
<gene>
    <name evidence="1" type="ORF">GCM10023167_22940</name>
</gene>
<keyword evidence="2" id="KW-1185">Reference proteome</keyword>
<protein>
    <recommendedName>
        <fullName evidence="3">Secreted protein</fullName>
    </recommendedName>
</protein>
<evidence type="ECO:0000313" key="1">
    <source>
        <dbReference type="EMBL" id="GAA4393687.1"/>
    </source>
</evidence>
<reference evidence="2" key="1">
    <citation type="journal article" date="2019" name="Int. J. Syst. Evol. Microbiol.">
        <title>The Global Catalogue of Microorganisms (GCM) 10K type strain sequencing project: providing services to taxonomists for standard genome sequencing and annotation.</title>
        <authorList>
            <consortium name="The Broad Institute Genomics Platform"/>
            <consortium name="The Broad Institute Genome Sequencing Center for Infectious Disease"/>
            <person name="Wu L."/>
            <person name="Ma J."/>
        </authorList>
    </citation>
    <scope>NUCLEOTIDE SEQUENCE [LARGE SCALE GENOMIC DNA]</scope>
    <source>
        <strain evidence="2">JCM 17808</strain>
    </source>
</reference>
<dbReference type="Proteomes" id="UP001500642">
    <property type="component" value="Unassembled WGS sequence"/>
</dbReference>
<dbReference type="EMBL" id="BAABGL010000018">
    <property type="protein sequence ID" value="GAA4393687.1"/>
    <property type="molecule type" value="Genomic_DNA"/>
</dbReference>
<organism evidence="1 2">
    <name type="scientific">Brevibacterium pityocampae</name>
    <dbReference type="NCBI Taxonomy" id="506594"/>
    <lineage>
        <taxon>Bacteria</taxon>
        <taxon>Bacillati</taxon>
        <taxon>Actinomycetota</taxon>
        <taxon>Actinomycetes</taxon>
        <taxon>Micrococcales</taxon>
        <taxon>Brevibacteriaceae</taxon>
        <taxon>Brevibacterium</taxon>
    </lineage>
</organism>
<comment type="caution">
    <text evidence="1">The sequence shown here is derived from an EMBL/GenBank/DDBJ whole genome shotgun (WGS) entry which is preliminary data.</text>
</comment>
<evidence type="ECO:0000313" key="2">
    <source>
        <dbReference type="Proteomes" id="UP001500642"/>
    </source>
</evidence>